<dbReference type="InterPro" id="IPR003767">
    <property type="entry name" value="Malate/L-lactate_DH-like"/>
</dbReference>
<dbReference type="RefSeq" id="WP_149487762.1">
    <property type="nucleotide sequence ID" value="NZ_CP036150.1"/>
</dbReference>
<dbReference type="PANTHER" id="PTHR11091">
    <property type="entry name" value="OXIDOREDUCTASE-RELATED"/>
    <property type="match status" value="1"/>
</dbReference>
<keyword evidence="2" id="KW-0560">Oxidoreductase</keyword>
<dbReference type="SUPFAM" id="SSF89733">
    <property type="entry name" value="L-sulfolactate dehydrogenase-like"/>
    <property type="match status" value="1"/>
</dbReference>
<dbReference type="PANTHER" id="PTHR11091:SF0">
    <property type="entry name" value="MALATE DEHYDROGENASE"/>
    <property type="match status" value="1"/>
</dbReference>
<evidence type="ECO:0000256" key="2">
    <source>
        <dbReference type="ARBA" id="ARBA00023002"/>
    </source>
</evidence>
<name>A0A5C1QR14_9SPIO</name>
<keyword evidence="4" id="KW-1185">Reference proteome</keyword>
<accession>A0A5C1QR14</accession>
<dbReference type="Proteomes" id="UP000324209">
    <property type="component" value="Chromosome"/>
</dbReference>
<dbReference type="AlphaFoldDB" id="A0A5C1QR14"/>
<comment type="similarity">
    <text evidence="1">Belongs to the LDH2/MDH2 oxidoreductase family.</text>
</comment>
<dbReference type="EMBL" id="CP036150">
    <property type="protein sequence ID" value="QEN09689.1"/>
    <property type="molecule type" value="Genomic_DNA"/>
</dbReference>
<dbReference type="Gene3D" id="1.10.1530.10">
    <property type="match status" value="1"/>
</dbReference>
<organism evidence="3 4">
    <name type="scientific">Oceanispirochaeta crateris</name>
    <dbReference type="NCBI Taxonomy" id="2518645"/>
    <lineage>
        <taxon>Bacteria</taxon>
        <taxon>Pseudomonadati</taxon>
        <taxon>Spirochaetota</taxon>
        <taxon>Spirochaetia</taxon>
        <taxon>Spirochaetales</taxon>
        <taxon>Spirochaetaceae</taxon>
        <taxon>Oceanispirochaeta</taxon>
    </lineage>
</organism>
<evidence type="ECO:0000256" key="1">
    <source>
        <dbReference type="ARBA" id="ARBA00006056"/>
    </source>
</evidence>
<dbReference type="Pfam" id="PF02615">
    <property type="entry name" value="Ldh_2"/>
    <property type="match status" value="1"/>
</dbReference>
<dbReference type="InterPro" id="IPR043143">
    <property type="entry name" value="Mal/L-sulf/L-lact_DH-like_NADP"/>
</dbReference>
<gene>
    <name evidence="3" type="ORF">EXM22_17475</name>
</gene>
<proteinExistence type="inferred from homology"/>
<dbReference type="KEGG" id="ock:EXM22_17475"/>
<protein>
    <submittedName>
        <fullName evidence="3">Ldh family oxidoreductase</fullName>
    </submittedName>
</protein>
<evidence type="ECO:0000313" key="4">
    <source>
        <dbReference type="Proteomes" id="UP000324209"/>
    </source>
</evidence>
<reference evidence="3 4" key="1">
    <citation type="submission" date="2019-02" db="EMBL/GenBank/DDBJ databases">
        <title>Complete Genome Sequence and Methylome Analysis of free living Spirochaetas.</title>
        <authorList>
            <person name="Fomenkov A."/>
            <person name="Dubinina G."/>
            <person name="Leshcheva N."/>
            <person name="Mikheeva N."/>
            <person name="Grabovich M."/>
            <person name="Vincze T."/>
            <person name="Roberts R.J."/>
        </authorList>
    </citation>
    <scope>NUCLEOTIDE SEQUENCE [LARGE SCALE GENOMIC DNA]</scope>
    <source>
        <strain evidence="3 4">K2</strain>
    </source>
</reference>
<dbReference type="GO" id="GO:0016491">
    <property type="term" value="F:oxidoreductase activity"/>
    <property type="evidence" value="ECO:0007669"/>
    <property type="project" value="UniProtKB-KW"/>
</dbReference>
<evidence type="ECO:0000313" key="3">
    <source>
        <dbReference type="EMBL" id="QEN09689.1"/>
    </source>
</evidence>
<sequence>MDSVKINKEELLKFCVKAFEACGVNPADALDCADVLVAADARGIPSHGVARLQRYINGLQSGLMDPHVETEIIRETPVSLMVDARGALGAPVSCQTMNSLLDKAEKSGMAFGAVRNSNHYGIAGYYAMKALSRDMIGISMTNTAALGVPTFGKQVMFGTNPLAFAAPANREKAFVLDMSTTVVTRGKIEIYDRDKKSLKPGWAVDKDGLTVTDPGPLLDDMFHRRGGGIVPLGGDSETSGGHKGFGLAMMVDIMTGVLSGSAWGADIYDKGESSARVSHCFGAMKINLFMDALEFRHNMDKMLEDIRSMSPAAGHERVYFAGQKEFEAEALSLAEGVPLAGNVYQSLRKIGQELAVECP</sequence>
<dbReference type="Gene3D" id="3.30.1370.60">
    <property type="entry name" value="Hypothetical oxidoreductase yiak, domain 2"/>
    <property type="match status" value="1"/>
</dbReference>
<dbReference type="InterPro" id="IPR036111">
    <property type="entry name" value="Mal/L-sulfo/L-lacto_DH-like_sf"/>
</dbReference>
<dbReference type="OrthoDB" id="9769447at2"/>
<dbReference type="InterPro" id="IPR043144">
    <property type="entry name" value="Mal/L-sulf/L-lact_DH-like_ah"/>
</dbReference>